<dbReference type="GO" id="GO:0042781">
    <property type="term" value="F:3'-tRNA processing endoribonuclease activity"/>
    <property type="evidence" value="ECO:0007669"/>
    <property type="project" value="UniProtKB-UniRule"/>
</dbReference>
<evidence type="ECO:0000256" key="7">
    <source>
        <dbReference type="ARBA" id="ARBA00022801"/>
    </source>
</evidence>
<evidence type="ECO:0000256" key="3">
    <source>
        <dbReference type="ARBA" id="ARBA00022694"/>
    </source>
</evidence>
<name>A0A940SXY4_9ENTE</name>
<dbReference type="GO" id="GO:0042802">
    <property type="term" value="F:identical protein binding"/>
    <property type="evidence" value="ECO:0007669"/>
    <property type="project" value="UniProtKB-ARBA"/>
</dbReference>
<feature type="active site" description="Proton acceptor" evidence="10">
    <location>
        <position position="67"/>
    </location>
</feature>
<evidence type="ECO:0000256" key="8">
    <source>
        <dbReference type="ARBA" id="ARBA00022833"/>
    </source>
</evidence>
<dbReference type="NCBIfam" id="NF000801">
    <property type="entry name" value="PRK00055.1-3"/>
    <property type="match status" value="1"/>
</dbReference>
<evidence type="ECO:0000256" key="5">
    <source>
        <dbReference type="ARBA" id="ARBA00022723"/>
    </source>
</evidence>
<feature type="binding site" evidence="10">
    <location>
        <position position="65"/>
    </location>
    <ligand>
        <name>Zn(2+)</name>
        <dbReference type="ChEBI" id="CHEBI:29105"/>
        <label>1</label>
        <note>catalytic</note>
    </ligand>
</feature>
<keyword evidence="4 10" id="KW-0540">Nuclease</keyword>
<feature type="binding site" evidence="10">
    <location>
        <position position="67"/>
    </location>
    <ligand>
        <name>Zn(2+)</name>
        <dbReference type="ChEBI" id="CHEBI:29105"/>
        <label>2</label>
        <note>catalytic</note>
    </ligand>
</feature>
<evidence type="ECO:0000256" key="6">
    <source>
        <dbReference type="ARBA" id="ARBA00022759"/>
    </source>
</evidence>
<evidence type="ECO:0000313" key="11">
    <source>
        <dbReference type="EMBL" id="MBP1044609.1"/>
    </source>
</evidence>
<feature type="binding site" evidence="10">
    <location>
        <position position="141"/>
    </location>
    <ligand>
        <name>Zn(2+)</name>
        <dbReference type="ChEBI" id="CHEBI:29105"/>
        <label>1</label>
        <note>catalytic</note>
    </ligand>
</feature>
<dbReference type="PANTHER" id="PTHR46018:SF2">
    <property type="entry name" value="ZINC PHOSPHODIESTERASE ELAC PROTEIN 1"/>
    <property type="match status" value="1"/>
</dbReference>
<dbReference type="InterPro" id="IPR013471">
    <property type="entry name" value="RNase_Z/BN"/>
</dbReference>
<gene>
    <name evidence="10 11" type="primary">rnz</name>
    <name evidence="11" type="ORF">I6N95_26720</name>
</gene>
<evidence type="ECO:0000256" key="2">
    <source>
        <dbReference type="ARBA" id="ARBA00012477"/>
    </source>
</evidence>
<dbReference type="GO" id="GO:0008270">
    <property type="term" value="F:zinc ion binding"/>
    <property type="evidence" value="ECO:0007669"/>
    <property type="project" value="UniProtKB-UniRule"/>
</dbReference>
<dbReference type="SUPFAM" id="SSF56281">
    <property type="entry name" value="Metallo-hydrolase/oxidoreductase"/>
    <property type="match status" value="1"/>
</dbReference>
<feature type="binding site" evidence="10">
    <location>
        <position position="63"/>
    </location>
    <ligand>
        <name>Zn(2+)</name>
        <dbReference type="ChEBI" id="CHEBI:29105"/>
        <label>1</label>
        <note>catalytic</note>
    </ligand>
</feature>
<keyword evidence="5 10" id="KW-0479">Metal-binding</keyword>
<dbReference type="PANTHER" id="PTHR46018">
    <property type="entry name" value="ZINC PHOSPHODIESTERASE ELAC PROTEIN 1"/>
    <property type="match status" value="1"/>
</dbReference>
<evidence type="ECO:0000256" key="1">
    <source>
        <dbReference type="ARBA" id="ARBA00011738"/>
    </source>
</evidence>
<dbReference type="Pfam" id="PF23023">
    <property type="entry name" value="Anti-Pycsar_Apyc1"/>
    <property type="match status" value="1"/>
</dbReference>
<dbReference type="NCBIfam" id="TIGR02651">
    <property type="entry name" value="RNase_Z"/>
    <property type="match status" value="1"/>
</dbReference>
<comment type="catalytic activity">
    <reaction evidence="10">
        <text>Endonucleolytic cleavage of RNA, removing extra 3' nucleotides from tRNA precursor, generating 3' termini of tRNAs. A 3'-hydroxy group is left at the tRNA terminus and a 5'-phosphoryl group is left at the trailer molecule.</text>
        <dbReference type="EC" id="3.1.26.11"/>
    </reaction>
</comment>
<dbReference type="Proteomes" id="UP000674938">
    <property type="component" value="Unassembled WGS sequence"/>
</dbReference>
<protein>
    <recommendedName>
        <fullName evidence="2 10">Ribonuclease Z</fullName>
        <shortName evidence="10">RNase Z</shortName>
        <ecNumber evidence="2 10">3.1.26.11</ecNumber>
    </recommendedName>
    <alternativeName>
        <fullName evidence="10">tRNA 3 endonuclease</fullName>
    </alternativeName>
    <alternativeName>
        <fullName evidence="10">tRNase Z</fullName>
    </alternativeName>
</protein>
<keyword evidence="3 10" id="KW-0819">tRNA processing</keyword>
<evidence type="ECO:0000256" key="10">
    <source>
        <dbReference type="HAMAP-Rule" id="MF_01818"/>
    </source>
</evidence>
<dbReference type="FunFam" id="3.60.15.10:FF:000002">
    <property type="entry name" value="Ribonuclease Z"/>
    <property type="match status" value="1"/>
</dbReference>
<feature type="binding site" evidence="10">
    <location>
        <position position="212"/>
    </location>
    <ligand>
        <name>Zn(2+)</name>
        <dbReference type="ChEBI" id="CHEBI:29105"/>
        <label>2</label>
        <note>catalytic</note>
    </ligand>
</feature>
<dbReference type="RefSeq" id="WP_209533184.1">
    <property type="nucleotide sequence ID" value="NZ_JAEEGA010000035.1"/>
</dbReference>
<evidence type="ECO:0000256" key="4">
    <source>
        <dbReference type="ARBA" id="ARBA00022722"/>
    </source>
</evidence>
<comment type="cofactor">
    <cofactor evidence="10">
        <name>Zn(2+)</name>
        <dbReference type="ChEBI" id="CHEBI:29105"/>
    </cofactor>
    <text evidence="10">Binds 2 Zn(2+) ions.</text>
</comment>
<keyword evidence="8 10" id="KW-0862">Zinc</keyword>
<dbReference type="InterPro" id="IPR036866">
    <property type="entry name" value="RibonucZ/Hydroxyglut_hydro"/>
</dbReference>
<keyword evidence="12" id="KW-1185">Reference proteome</keyword>
<comment type="similarity">
    <text evidence="10">Belongs to the RNase Z family.</text>
</comment>
<dbReference type="EMBL" id="JAEEGA010000035">
    <property type="protein sequence ID" value="MBP1044609.1"/>
    <property type="molecule type" value="Genomic_DNA"/>
</dbReference>
<proteinExistence type="inferred from homology"/>
<comment type="subunit">
    <text evidence="1 10">Homodimer.</text>
</comment>
<dbReference type="EC" id="3.1.26.11" evidence="2 10"/>
<keyword evidence="7 10" id="KW-0378">Hydrolase</keyword>
<evidence type="ECO:0000313" key="12">
    <source>
        <dbReference type="Proteomes" id="UP000674938"/>
    </source>
</evidence>
<dbReference type="AlphaFoldDB" id="A0A940SXY4"/>
<organism evidence="11 12">
    <name type="scientific">Vagococcus allomyrinae</name>
    <dbReference type="NCBI Taxonomy" id="2794353"/>
    <lineage>
        <taxon>Bacteria</taxon>
        <taxon>Bacillati</taxon>
        <taxon>Bacillota</taxon>
        <taxon>Bacilli</taxon>
        <taxon>Lactobacillales</taxon>
        <taxon>Enterococcaceae</taxon>
        <taxon>Vagococcus</taxon>
    </lineage>
</organism>
<keyword evidence="6 10" id="KW-0255">Endonuclease</keyword>
<dbReference type="Gene3D" id="3.60.15.10">
    <property type="entry name" value="Ribonuclease Z/Hydroxyacylglutathione hydrolase-like"/>
    <property type="match status" value="1"/>
</dbReference>
<comment type="caution">
    <text evidence="11">The sequence shown here is derived from an EMBL/GenBank/DDBJ whole genome shotgun (WGS) entry which is preliminary data.</text>
</comment>
<reference evidence="11" key="1">
    <citation type="submission" date="2020-12" db="EMBL/GenBank/DDBJ databases">
        <title>Vagococcus allomyrinae sp. nov. and Enterococcus lavae sp. nov., isolated from the larvae of Allomyrina dichotoma.</title>
        <authorList>
            <person name="Lee S.D."/>
        </authorList>
    </citation>
    <scope>NUCLEOTIDE SEQUENCE</scope>
    <source>
        <strain evidence="11">BWB3-3</strain>
    </source>
</reference>
<comment type="function">
    <text evidence="9 10">Zinc phosphodiesterase, which displays some tRNA 3'-processing endonuclease activity. Probably involved in tRNA maturation, by removing a 3'-trailer from precursor tRNA.</text>
</comment>
<feature type="binding site" evidence="10">
    <location>
        <position position="270"/>
    </location>
    <ligand>
        <name>Zn(2+)</name>
        <dbReference type="ChEBI" id="CHEBI:29105"/>
        <label>2</label>
        <note>catalytic</note>
    </ligand>
</feature>
<sequence>MELQFLGTGAGVPAKQRNVTSVALKLLDERNAIWLFDCGEGTQQQILRTSIRPRKVEKIFITHLHGDHIFGLPGFLSSRSFQGGDSPLTIIGPKGIKQFVETSLKISDSHVKYPIIYNEIDETGVIFKDHQFTVTCLPLDHRIECYGYRVVETDHEGELQVEKLKAAQIPSGPIYGRLKKGETVELPDGRIIDGRDFIGHAQKGRTVTILGDTRKHPNSVILGKDADVLVHESTFNQEESKLARAYYHSTTKQGAEVAREAGAKQLLLTHISARYVGNDAKNLELEAKAVFPNSRVVRDFDCIDIPFLGKEEPQK</sequence>
<feature type="binding site" evidence="10">
    <location>
        <position position="212"/>
    </location>
    <ligand>
        <name>Zn(2+)</name>
        <dbReference type="ChEBI" id="CHEBI:29105"/>
        <label>1</label>
        <note>catalytic</note>
    </ligand>
</feature>
<accession>A0A940SXY4</accession>
<evidence type="ECO:0000256" key="9">
    <source>
        <dbReference type="ARBA" id="ARBA00057812"/>
    </source>
</evidence>
<feature type="binding site" evidence="10">
    <location>
        <position position="68"/>
    </location>
    <ligand>
        <name>Zn(2+)</name>
        <dbReference type="ChEBI" id="CHEBI:29105"/>
        <label>2</label>
        <note>catalytic</note>
    </ligand>
</feature>
<dbReference type="CDD" id="cd07717">
    <property type="entry name" value="RNaseZ_ZiPD-like_MBL-fold"/>
    <property type="match status" value="1"/>
</dbReference>
<dbReference type="HAMAP" id="MF_01818">
    <property type="entry name" value="RNase_Z_BN"/>
    <property type="match status" value="1"/>
</dbReference>